<comment type="caution">
    <text evidence="1">The sequence shown here is derived from an EMBL/GenBank/DDBJ whole genome shotgun (WGS) entry which is preliminary data.</text>
</comment>
<dbReference type="EMBL" id="CM056811">
    <property type="protein sequence ID" value="KAJ8636866.1"/>
    <property type="molecule type" value="Genomic_DNA"/>
</dbReference>
<keyword evidence="2" id="KW-1185">Reference proteome</keyword>
<protein>
    <submittedName>
        <fullName evidence="1">Uncharacterized protein</fullName>
    </submittedName>
</protein>
<evidence type="ECO:0000313" key="2">
    <source>
        <dbReference type="Proteomes" id="UP001234297"/>
    </source>
</evidence>
<sequence length="83" mass="9139">MGKNKEELKEKLRKNGERMKLGLEGDGGGEESHSGVEGDDEESHSGGDGVRHWCGLGWSSVQVKMEFSQVEDEIAKLPDILRV</sequence>
<evidence type="ECO:0000313" key="1">
    <source>
        <dbReference type="EMBL" id="KAJ8636866.1"/>
    </source>
</evidence>
<proteinExistence type="predicted"/>
<reference evidence="1 2" key="1">
    <citation type="journal article" date="2022" name="Hortic Res">
        <title>A haplotype resolved chromosomal level avocado genome allows analysis of novel avocado genes.</title>
        <authorList>
            <person name="Nath O."/>
            <person name="Fletcher S.J."/>
            <person name="Hayward A."/>
            <person name="Shaw L.M."/>
            <person name="Masouleh A.K."/>
            <person name="Furtado A."/>
            <person name="Henry R.J."/>
            <person name="Mitter N."/>
        </authorList>
    </citation>
    <scope>NUCLEOTIDE SEQUENCE [LARGE SCALE GENOMIC DNA]</scope>
    <source>
        <strain evidence="2">cv. Hass</strain>
    </source>
</reference>
<dbReference type="Proteomes" id="UP001234297">
    <property type="component" value="Chromosome 3"/>
</dbReference>
<organism evidence="1 2">
    <name type="scientific">Persea americana</name>
    <name type="common">Avocado</name>
    <dbReference type="NCBI Taxonomy" id="3435"/>
    <lineage>
        <taxon>Eukaryota</taxon>
        <taxon>Viridiplantae</taxon>
        <taxon>Streptophyta</taxon>
        <taxon>Embryophyta</taxon>
        <taxon>Tracheophyta</taxon>
        <taxon>Spermatophyta</taxon>
        <taxon>Magnoliopsida</taxon>
        <taxon>Magnoliidae</taxon>
        <taxon>Laurales</taxon>
        <taxon>Lauraceae</taxon>
        <taxon>Persea</taxon>
    </lineage>
</organism>
<name>A0ACC2LTP1_PERAE</name>
<accession>A0ACC2LTP1</accession>
<gene>
    <name evidence="1" type="ORF">MRB53_011133</name>
</gene>